<dbReference type="InterPro" id="IPR011011">
    <property type="entry name" value="Znf_FYVE_PHD"/>
</dbReference>
<feature type="compositionally biased region" description="Basic and acidic residues" evidence="10">
    <location>
        <begin position="340"/>
        <end position="350"/>
    </location>
</feature>
<comment type="similarity">
    <text evidence="2 9">Belongs to the ING family.</text>
</comment>
<feature type="compositionally biased region" description="Basic and acidic residues" evidence="10">
    <location>
        <begin position="610"/>
        <end position="620"/>
    </location>
</feature>
<keyword evidence="6 9" id="KW-0539">Nucleus</keyword>
<dbReference type="GO" id="GO:0005634">
    <property type="term" value="C:nucleus"/>
    <property type="evidence" value="ECO:0007669"/>
    <property type="project" value="UniProtKB-SubCell"/>
</dbReference>
<dbReference type="EMBL" id="MU004236">
    <property type="protein sequence ID" value="KAF2668722.1"/>
    <property type="molecule type" value="Genomic_DNA"/>
</dbReference>
<keyword evidence="4 8" id="KW-0863">Zinc-finger</keyword>
<keyword evidence="9" id="KW-0156">Chromatin regulator</keyword>
<evidence type="ECO:0000256" key="5">
    <source>
        <dbReference type="ARBA" id="ARBA00022833"/>
    </source>
</evidence>
<dbReference type="InterPro" id="IPR001965">
    <property type="entry name" value="Znf_PHD"/>
</dbReference>
<dbReference type="OrthoDB" id="5411773at2759"/>
<dbReference type="InterPro" id="IPR024610">
    <property type="entry name" value="ING_N_histone-binding"/>
</dbReference>
<dbReference type="PROSITE" id="PS50016">
    <property type="entry name" value="ZF_PHD_2"/>
    <property type="match status" value="1"/>
</dbReference>
<dbReference type="Gene3D" id="6.10.140.1740">
    <property type="match status" value="1"/>
</dbReference>
<evidence type="ECO:0000256" key="1">
    <source>
        <dbReference type="ARBA" id="ARBA00004123"/>
    </source>
</evidence>
<dbReference type="InterPro" id="IPR019787">
    <property type="entry name" value="Znf_PHD-finger"/>
</dbReference>
<feature type="compositionally biased region" description="Polar residues" evidence="10">
    <location>
        <begin position="460"/>
        <end position="471"/>
    </location>
</feature>
<feature type="binding site" evidence="7">
    <location>
        <position position="744"/>
    </location>
    <ligand>
        <name>Zn(2+)</name>
        <dbReference type="ChEBI" id="CHEBI:29105"/>
        <label>2</label>
    </ligand>
</feature>
<feature type="compositionally biased region" description="Basic and acidic residues" evidence="10">
    <location>
        <begin position="311"/>
        <end position="332"/>
    </location>
</feature>
<dbReference type="AlphaFoldDB" id="A0A6A6U967"/>
<feature type="compositionally biased region" description="Basic and acidic residues" evidence="10">
    <location>
        <begin position="219"/>
        <end position="232"/>
    </location>
</feature>
<gene>
    <name evidence="12" type="ORF">BT63DRAFT_456363</name>
</gene>
<evidence type="ECO:0000256" key="7">
    <source>
        <dbReference type="PIRSR" id="PIRSR628651-51"/>
    </source>
</evidence>
<dbReference type="InterPro" id="IPR013083">
    <property type="entry name" value="Znf_RING/FYVE/PHD"/>
</dbReference>
<evidence type="ECO:0000313" key="13">
    <source>
        <dbReference type="Proteomes" id="UP000799302"/>
    </source>
</evidence>
<dbReference type="PANTHER" id="PTHR10333">
    <property type="entry name" value="INHIBITOR OF GROWTH PROTEIN"/>
    <property type="match status" value="1"/>
</dbReference>
<reference evidence="12" key="1">
    <citation type="journal article" date="2020" name="Stud. Mycol.">
        <title>101 Dothideomycetes genomes: a test case for predicting lifestyles and emergence of pathogens.</title>
        <authorList>
            <person name="Haridas S."/>
            <person name="Albert R."/>
            <person name="Binder M."/>
            <person name="Bloem J."/>
            <person name="Labutti K."/>
            <person name="Salamov A."/>
            <person name="Andreopoulos B."/>
            <person name="Baker S."/>
            <person name="Barry K."/>
            <person name="Bills G."/>
            <person name="Bluhm B."/>
            <person name="Cannon C."/>
            <person name="Castanera R."/>
            <person name="Culley D."/>
            <person name="Daum C."/>
            <person name="Ezra D."/>
            <person name="Gonzalez J."/>
            <person name="Henrissat B."/>
            <person name="Kuo A."/>
            <person name="Liang C."/>
            <person name="Lipzen A."/>
            <person name="Lutzoni F."/>
            <person name="Magnuson J."/>
            <person name="Mondo S."/>
            <person name="Nolan M."/>
            <person name="Ohm R."/>
            <person name="Pangilinan J."/>
            <person name="Park H.-J."/>
            <person name="Ramirez L."/>
            <person name="Alfaro M."/>
            <person name="Sun H."/>
            <person name="Tritt A."/>
            <person name="Yoshinaga Y."/>
            <person name="Zwiers L.-H."/>
            <person name="Turgeon B."/>
            <person name="Goodwin S."/>
            <person name="Spatafora J."/>
            <person name="Crous P."/>
            <person name="Grigoriev I."/>
        </authorList>
    </citation>
    <scope>NUCLEOTIDE SEQUENCE</scope>
    <source>
        <strain evidence="12">CBS 115976</strain>
    </source>
</reference>
<dbReference type="GO" id="GO:0008270">
    <property type="term" value="F:zinc ion binding"/>
    <property type="evidence" value="ECO:0007669"/>
    <property type="project" value="UniProtKB-KW"/>
</dbReference>
<evidence type="ECO:0000256" key="8">
    <source>
        <dbReference type="PROSITE-ProRule" id="PRU00146"/>
    </source>
</evidence>
<comment type="function">
    <text evidence="9">Component of an histone acetyltransferase complex.</text>
</comment>
<dbReference type="CDD" id="cd15505">
    <property type="entry name" value="PHD_ING"/>
    <property type="match status" value="1"/>
</dbReference>
<feature type="compositionally biased region" description="Polar residues" evidence="10">
    <location>
        <begin position="650"/>
        <end position="659"/>
    </location>
</feature>
<evidence type="ECO:0000313" key="12">
    <source>
        <dbReference type="EMBL" id="KAF2668722.1"/>
    </source>
</evidence>
<keyword evidence="3 7" id="KW-0479">Metal-binding</keyword>
<name>A0A6A6U967_9PEZI</name>
<evidence type="ECO:0000259" key="11">
    <source>
        <dbReference type="PROSITE" id="PS50016"/>
    </source>
</evidence>
<dbReference type="PROSITE" id="PS01359">
    <property type="entry name" value="ZF_PHD_1"/>
    <property type="match status" value="1"/>
</dbReference>
<evidence type="ECO:0000256" key="10">
    <source>
        <dbReference type="SAM" id="MobiDB-lite"/>
    </source>
</evidence>
<dbReference type="SMART" id="SM00249">
    <property type="entry name" value="PHD"/>
    <property type="match status" value="1"/>
</dbReference>
<feature type="compositionally biased region" description="Basic residues" evidence="10">
    <location>
        <begin position="234"/>
        <end position="243"/>
    </location>
</feature>
<dbReference type="PANTHER" id="PTHR10333:SF94">
    <property type="entry name" value="FINGER DOMAIN PROTEIN, PUTATIVE (AFU_ORTHOLOGUE AFUA_3G11940)-RELATED"/>
    <property type="match status" value="1"/>
</dbReference>
<evidence type="ECO:0000256" key="3">
    <source>
        <dbReference type="ARBA" id="ARBA00022723"/>
    </source>
</evidence>
<feature type="compositionally biased region" description="Polar residues" evidence="10">
    <location>
        <begin position="358"/>
        <end position="372"/>
    </location>
</feature>
<dbReference type="Gene3D" id="3.30.40.10">
    <property type="entry name" value="Zinc/RING finger domain, C3HC4 (zinc finger)"/>
    <property type="match status" value="1"/>
</dbReference>
<feature type="binding site" evidence="7">
    <location>
        <position position="704"/>
    </location>
    <ligand>
        <name>Zn(2+)</name>
        <dbReference type="ChEBI" id="CHEBI:29105"/>
        <label>1</label>
    </ligand>
</feature>
<dbReference type="GO" id="GO:0000123">
    <property type="term" value="C:histone acetyltransferase complex"/>
    <property type="evidence" value="ECO:0007669"/>
    <property type="project" value="TreeGrafter"/>
</dbReference>
<feature type="binding site" evidence="7">
    <location>
        <position position="729"/>
    </location>
    <ligand>
        <name>Zn(2+)</name>
        <dbReference type="ChEBI" id="CHEBI:29105"/>
        <label>1</label>
    </ligand>
</feature>
<feature type="region of interest" description="Disordered" evidence="10">
    <location>
        <begin position="444"/>
        <end position="692"/>
    </location>
</feature>
<comment type="domain">
    <text evidence="9">The PHD-type zinc finger mediates the binding to H3K4me3.</text>
</comment>
<keyword evidence="13" id="KW-1185">Reference proteome</keyword>
<dbReference type="InterPro" id="IPR028651">
    <property type="entry name" value="ING_fam"/>
</dbReference>
<dbReference type="Pfam" id="PF12998">
    <property type="entry name" value="ING"/>
    <property type="match status" value="1"/>
</dbReference>
<keyword evidence="5 7" id="KW-0862">Zinc</keyword>
<accession>A0A6A6U967</accession>
<dbReference type="SMART" id="SM01408">
    <property type="entry name" value="ING"/>
    <property type="match status" value="1"/>
</dbReference>
<organism evidence="12 13">
    <name type="scientific">Microthyrium microscopicum</name>
    <dbReference type="NCBI Taxonomy" id="703497"/>
    <lineage>
        <taxon>Eukaryota</taxon>
        <taxon>Fungi</taxon>
        <taxon>Dikarya</taxon>
        <taxon>Ascomycota</taxon>
        <taxon>Pezizomycotina</taxon>
        <taxon>Dothideomycetes</taxon>
        <taxon>Dothideomycetes incertae sedis</taxon>
        <taxon>Microthyriales</taxon>
        <taxon>Microthyriaceae</taxon>
        <taxon>Microthyrium</taxon>
    </lineage>
</organism>
<evidence type="ECO:0000256" key="2">
    <source>
        <dbReference type="ARBA" id="ARBA00010210"/>
    </source>
</evidence>
<feature type="compositionally biased region" description="Pro residues" evidence="10">
    <location>
        <begin position="137"/>
        <end position="147"/>
    </location>
</feature>
<dbReference type="SUPFAM" id="SSF57903">
    <property type="entry name" value="FYVE/PHD zinc finger"/>
    <property type="match status" value="1"/>
</dbReference>
<evidence type="ECO:0000256" key="6">
    <source>
        <dbReference type="ARBA" id="ARBA00023242"/>
    </source>
</evidence>
<evidence type="ECO:0000256" key="4">
    <source>
        <dbReference type="ARBA" id="ARBA00022771"/>
    </source>
</evidence>
<dbReference type="GO" id="GO:0006355">
    <property type="term" value="P:regulation of DNA-templated transcription"/>
    <property type="evidence" value="ECO:0007669"/>
    <property type="project" value="TreeGrafter"/>
</dbReference>
<feature type="binding site" evidence="7">
    <location>
        <position position="747"/>
    </location>
    <ligand>
        <name>Zn(2+)</name>
        <dbReference type="ChEBI" id="CHEBI:29105"/>
        <label>2</label>
    </ligand>
</feature>
<feature type="binding site" evidence="7">
    <location>
        <position position="726"/>
    </location>
    <ligand>
        <name>Zn(2+)</name>
        <dbReference type="ChEBI" id="CHEBI:29105"/>
        <label>1</label>
    </ligand>
</feature>
<comment type="subcellular location">
    <subcellularLocation>
        <location evidence="1 9">Nucleus</location>
    </subcellularLocation>
</comment>
<dbReference type="Proteomes" id="UP000799302">
    <property type="component" value="Unassembled WGS sequence"/>
</dbReference>
<feature type="region of interest" description="Disordered" evidence="10">
    <location>
        <begin position="131"/>
        <end position="281"/>
    </location>
</feature>
<feature type="binding site" evidence="7">
    <location>
        <position position="702"/>
    </location>
    <ligand>
        <name>Zn(2+)</name>
        <dbReference type="ChEBI" id="CHEBI:29105"/>
        <label>1</label>
    </ligand>
</feature>
<feature type="compositionally biased region" description="Basic and acidic residues" evidence="10">
    <location>
        <begin position="472"/>
        <end position="483"/>
    </location>
</feature>
<feature type="domain" description="PHD-type" evidence="11">
    <location>
        <begin position="699"/>
        <end position="750"/>
    </location>
</feature>
<feature type="region of interest" description="Disordered" evidence="10">
    <location>
        <begin position="308"/>
        <end position="421"/>
    </location>
</feature>
<dbReference type="InterPro" id="IPR019786">
    <property type="entry name" value="Zinc_finger_PHD-type_CS"/>
</dbReference>
<proteinExistence type="inferred from homology"/>
<feature type="compositionally biased region" description="Polar residues" evidence="10">
    <location>
        <begin position="583"/>
        <end position="594"/>
    </location>
</feature>
<protein>
    <recommendedName>
        <fullName evidence="9">Chromatin modification-related protein</fullName>
    </recommendedName>
</protein>
<feature type="compositionally biased region" description="Low complexity" evidence="10">
    <location>
        <begin position="490"/>
        <end position="515"/>
    </location>
</feature>
<feature type="binding site" evidence="7">
    <location>
        <position position="715"/>
    </location>
    <ligand>
        <name>Zn(2+)</name>
        <dbReference type="ChEBI" id="CHEBI:29105"/>
        <label>2</label>
    </ligand>
</feature>
<comment type="subunit">
    <text evidence="9">Component of an histone acetyltransferase complex. Interacts with H3K4me3 and to a lesser extent with H3K4me2.</text>
</comment>
<feature type="binding site" evidence="7">
    <location>
        <position position="720"/>
    </location>
    <ligand>
        <name>Zn(2+)</name>
        <dbReference type="ChEBI" id="CHEBI:29105"/>
        <label>2</label>
    </ligand>
</feature>
<dbReference type="GO" id="GO:0004402">
    <property type="term" value="F:histone acetyltransferase activity"/>
    <property type="evidence" value="ECO:0007669"/>
    <property type="project" value="TreeGrafter"/>
</dbReference>
<sequence length="772" mass="84947">MADDTELPDAIHTSALTFDEPATDPEAHAVITDFLDYTEYLPSDLIRSFTLIRQLDQAYNDASAKVHDLTLRYGTLPQIPAPERPDAQAMRQEISRALDRAMSCREASFAESTRISQVVKKHQVRLGLIKTKLQALPKPPSRDPTPPAVLQSTRSRKAASPVKLKSSVADKTDKTPKAPKKVTVPNPPILEQAASGAEIDEPVTEQQMEGVEEDEEAVEGEKQAAPRADAPKTPKPKTPKPRRLGPDGQVLHYRVQEISTSAKLAQLTPPPENAPRGSKWRPWLQLTQFEMAKIRKMMKKNVAWQPSPQMVERELANDKRDKKSYEAAKAEAEAEGLPFLDEKPDSKDTDPESGINIDWSSPQDGVITNTGMKLNEAKKKKKEARLSDQQGVGGENVDTPEVSHVQTRRHTRQSSGQVLPLEDHITKLQDLSLSMKNFFDITPEAKGAQKKRKRGAKDTPSAQVVTPSTTSPKRDPKRQKVDKPSQLVLPSRSPRASRSKAISPVKVTTTSTTVPLAPEGPSSPVPMELDVDAQVESIETPTEVKESRKRVPTPVPTAAQSRPRRISTAPKDAAASAEPQPSPMQMDTPVTRSSGRIRKTVKAASAEPAPSKRDVREPRRLSINASTPPVIPPRSTRSGGRRTVPGFVTSEDNATSKVSQAGRKNKPKKQEVKKTTGSRKSAGADEAADEEDVVDPNEETYCLCDDVSYGTMVACSNDMCEREWFHLECVGLKTIPPRRAEWYCPLCQVIKNVTVHGSPKAEPARPVPSRRR</sequence>
<evidence type="ECO:0000256" key="9">
    <source>
        <dbReference type="RuleBase" id="RU361213"/>
    </source>
</evidence>